<dbReference type="SUPFAM" id="SSF49899">
    <property type="entry name" value="Concanavalin A-like lectins/glucanases"/>
    <property type="match status" value="1"/>
</dbReference>
<evidence type="ECO:0000313" key="4">
    <source>
        <dbReference type="EMBL" id="KJZ07731.1"/>
    </source>
</evidence>
<dbReference type="InterPro" id="IPR000757">
    <property type="entry name" value="Beta-glucanase-like"/>
</dbReference>
<keyword evidence="5" id="KW-1185">Reference proteome</keyword>
<gene>
    <name evidence="4" type="ORF">TW77_14620</name>
</gene>
<proteinExistence type="inferred from homology"/>
<dbReference type="EMBL" id="JXYA01000032">
    <property type="protein sequence ID" value="KJZ07731.1"/>
    <property type="molecule type" value="Genomic_DNA"/>
</dbReference>
<comment type="similarity">
    <text evidence="1">Belongs to the glycosyl hydrolase 16 family.</text>
</comment>
<feature type="domain" description="GH16" evidence="3">
    <location>
        <begin position="16"/>
        <end position="271"/>
    </location>
</feature>
<dbReference type="PATRIC" id="fig|43658.5.peg.3093"/>
<comment type="caution">
    <text evidence="4">The sequence shown here is derived from an EMBL/GenBank/DDBJ whole genome shotgun (WGS) entry which is preliminary data.</text>
</comment>
<name>A0A0F4QJC6_9GAMM</name>
<accession>A0A0F4QJC6</accession>
<protein>
    <submittedName>
        <fullName evidence="4">Hydrolase</fullName>
    </submittedName>
</protein>
<evidence type="ECO:0000256" key="2">
    <source>
        <dbReference type="SAM" id="SignalP"/>
    </source>
</evidence>
<dbReference type="GO" id="GO:0005975">
    <property type="term" value="P:carbohydrate metabolic process"/>
    <property type="evidence" value="ECO:0007669"/>
    <property type="project" value="InterPro"/>
</dbReference>
<sequence>MKNPLFYSSTVLGTTLLIACTSQPLGAQPVQMMFDDFSYTRFEQAQKNGWQLRSDVGHPGIKNAIWWHEGVSFHTDPHNPQNRVMRLTSKTDGSAENTRHVQVCHHRKYLEGTYAARVYFTDKPQYGPDGDGVIQTFYAISPLAAPMDENYSEMDFEYLPNGGWGTDRHALFATSWETFQLTPWTKVNAYDYDINPLEGWNTLVLQVGDNTLKYYINGKLYAQHGSDVYPEVAMSINFNQWFDPNKIVNSSEMRQYYQDVDWVYFVKDQIVAVNEVSRQVEQLRNQQISQKDTVVSSRYEDYCSL</sequence>
<evidence type="ECO:0000259" key="3">
    <source>
        <dbReference type="PROSITE" id="PS51762"/>
    </source>
</evidence>
<dbReference type="Proteomes" id="UP000033452">
    <property type="component" value="Unassembled WGS sequence"/>
</dbReference>
<organism evidence="4 5">
    <name type="scientific">Pseudoalteromonas rubra</name>
    <dbReference type="NCBI Taxonomy" id="43658"/>
    <lineage>
        <taxon>Bacteria</taxon>
        <taxon>Pseudomonadati</taxon>
        <taxon>Pseudomonadota</taxon>
        <taxon>Gammaproteobacteria</taxon>
        <taxon>Alteromonadales</taxon>
        <taxon>Pseudoalteromonadaceae</taxon>
        <taxon>Pseudoalteromonas</taxon>
    </lineage>
</organism>
<keyword evidence="4" id="KW-0378">Hydrolase</keyword>
<dbReference type="RefSeq" id="WP_046005725.1">
    <property type="nucleotide sequence ID" value="NZ_JXYA01000032.1"/>
</dbReference>
<reference evidence="4 5" key="1">
    <citation type="journal article" date="2015" name="BMC Genomics">
        <title>Genome mining reveals unlocked bioactive potential of marine Gram-negative bacteria.</title>
        <authorList>
            <person name="Machado H."/>
            <person name="Sonnenschein E.C."/>
            <person name="Melchiorsen J."/>
            <person name="Gram L."/>
        </authorList>
    </citation>
    <scope>NUCLEOTIDE SEQUENCE [LARGE SCALE GENOMIC DNA]</scope>
    <source>
        <strain evidence="4 5">S2471</strain>
    </source>
</reference>
<dbReference type="GO" id="GO:0004553">
    <property type="term" value="F:hydrolase activity, hydrolyzing O-glycosyl compounds"/>
    <property type="evidence" value="ECO:0007669"/>
    <property type="project" value="InterPro"/>
</dbReference>
<evidence type="ECO:0000256" key="1">
    <source>
        <dbReference type="ARBA" id="ARBA00006865"/>
    </source>
</evidence>
<feature type="chain" id="PRO_5002475426" evidence="2">
    <location>
        <begin position="28"/>
        <end position="305"/>
    </location>
</feature>
<dbReference type="PROSITE" id="PS51762">
    <property type="entry name" value="GH16_2"/>
    <property type="match status" value="1"/>
</dbReference>
<dbReference type="PROSITE" id="PS51257">
    <property type="entry name" value="PROKAR_LIPOPROTEIN"/>
    <property type="match status" value="1"/>
</dbReference>
<dbReference type="Gene3D" id="2.60.120.200">
    <property type="match status" value="1"/>
</dbReference>
<evidence type="ECO:0000313" key="5">
    <source>
        <dbReference type="Proteomes" id="UP000033452"/>
    </source>
</evidence>
<dbReference type="CDD" id="cd00413">
    <property type="entry name" value="Glyco_hydrolase_16"/>
    <property type="match status" value="1"/>
</dbReference>
<feature type="signal peptide" evidence="2">
    <location>
        <begin position="1"/>
        <end position="27"/>
    </location>
</feature>
<dbReference type="OrthoDB" id="3404894at2"/>
<dbReference type="AlphaFoldDB" id="A0A0F4QJC6"/>
<keyword evidence="2" id="KW-0732">Signal</keyword>
<dbReference type="InterPro" id="IPR013320">
    <property type="entry name" value="ConA-like_dom_sf"/>
</dbReference>